<dbReference type="RefSeq" id="XP_040792189.1">
    <property type="nucleotide sequence ID" value="XM_040936256.1"/>
</dbReference>
<reference evidence="1" key="1">
    <citation type="submission" date="2020-01" db="EMBL/GenBank/DDBJ databases">
        <authorList>
            <consortium name="DOE Joint Genome Institute"/>
            <person name="Haridas S."/>
            <person name="Albert R."/>
            <person name="Binder M."/>
            <person name="Bloem J."/>
            <person name="Labutti K."/>
            <person name="Salamov A."/>
            <person name="Andreopoulos B."/>
            <person name="Baker S.E."/>
            <person name="Barry K."/>
            <person name="Bills G."/>
            <person name="Bluhm B.H."/>
            <person name="Cannon C."/>
            <person name="Castanera R."/>
            <person name="Culley D.E."/>
            <person name="Daum C."/>
            <person name="Ezra D."/>
            <person name="Gonzalez J.B."/>
            <person name="Henrissat B."/>
            <person name="Kuo A."/>
            <person name="Liang C."/>
            <person name="Lipzen A."/>
            <person name="Lutzoni F."/>
            <person name="Magnuson J."/>
            <person name="Mondo S."/>
            <person name="Nolan M."/>
            <person name="Ohm R."/>
            <person name="Pangilinan J."/>
            <person name="Park H.-J."/>
            <person name="Ramirez L."/>
            <person name="Alfaro M."/>
            <person name="Sun H."/>
            <person name="Tritt A."/>
            <person name="Yoshinaga Y."/>
            <person name="Zwiers L.-H."/>
            <person name="Turgeon B.G."/>
            <person name="Goodwin S.B."/>
            <person name="Spatafora J.W."/>
            <person name="Crous P.W."/>
            <person name="Grigoriev I.V."/>
        </authorList>
    </citation>
    <scope>NUCLEOTIDE SEQUENCE</scope>
    <source>
        <strain evidence="1">CBS 394.84</strain>
    </source>
</reference>
<organism evidence="1 2">
    <name type="scientific">Cucurbitaria berberidis CBS 394.84</name>
    <dbReference type="NCBI Taxonomy" id="1168544"/>
    <lineage>
        <taxon>Eukaryota</taxon>
        <taxon>Fungi</taxon>
        <taxon>Dikarya</taxon>
        <taxon>Ascomycota</taxon>
        <taxon>Pezizomycotina</taxon>
        <taxon>Dothideomycetes</taxon>
        <taxon>Pleosporomycetidae</taxon>
        <taxon>Pleosporales</taxon>
        <taxon>Pleosporineae</taxon>
        <taxon>Cucurbitariaceae</taxon>
        <taxon>Cucurbitaria</taxon>
    </lineage>
</organism>
<evidence type="ECO:0000313" key="2">
    <source>
        <dbReference type="Proteomes" id="UP000800039"/>
    </source>
</evidence>
<proteinExistence type="predicted"/>
<gene>
    <name evidence="1" type="ORF">K460DRAFT_399739</name>
</gene>
<dbReference type="AlphaFoldDB" id="A0A9P4GR74"/>
<dbReference type="GeneID" id="63853506"/>
<accession>A0A9P4GR74</accession>
<sequence>MGIIISTPMYPSYSEVLQSGLSSPNAGLGSLITLPREIRDLVYEQILVTDDFVNRQIDAETYRIADPITRKDNLPAILRASHPLCREVALVLIRKNAFVIRSYSSNQFLIRFLRSIPDKNGFTSIRELHFTSFQHFPGGLESADLKLAKQCTSLRKIKLTFHVSKLRKPFGPDSFSYTGKDVSELVSHYKMTELLECRMLKHVVLDGIDASWTHGSLEGGASLTQVLHSLAQWIRDEFLERKMQVVVDVTWR</sequence>
<evidence type="ECO:0008006" key="3">
    <source>
        <dbReference type="Google" id="ProtNLM"/>
    </source>
</evidence>
<dbReference type="Proteomes" id="UP000800039">
    <property type="component" value="Unassembled WGS sequence"/>
</dbReference>
<evidence type="ECO:0000313" key="1">
    <source>
        <dbReference type="EMBL" id="KAF1849626.1"/>
    </source>
</evidence>
<dbReference type="OrthoDB" id="3792443at2759"/>
<keyword evidence="2" id="KW-1185">Reference proteome</keyword>
<name>A0A9P4GR74_9PLEO</name>
<dbReference type="EMBL" id="ML976614">
    <property type="protein sequence ID" value="KAF1849626.1"/>
    <property type="molecule type" value="Genomic_DNA"/>
</dbReference>
<protein>
    <recommendedName>
        <fullName evidence="3">F-box domain-containing protein</fullName>
    </recommendedName>
</protein>
<comment type="caution">
    <text evidence="1">The sequence shown here is derived from an EMBL/GenBank/DDBJ whole genome shotgun (WGS) entry which is preliminary data.</text>
</comment>